<sequence length="959" mass="107747">MGDMSNKNSAGSDTESEHNFYSDCWEESLIHINKDSLDSDSESDLYLHSNSQCSLFEKEGKSKLKKTLLVSEKSFRKYCKNCPFLQHLENTTQFQVELSPESILQLNFNNCQTNGQSSKAYSPKIFPDLDRSYRDHLCLSCRIPYVTVTKNSEKEQTFYTIKEAYAFDKLHQNHPSTDYYPTSKQNKAVQVSFPCKETEAEENAVCEFFKQSAIHSEVEETPNKKAIIFHSTESIFSKKTNSNELVKDNFDYSSEKPYKTHSPQTPEQIYLHPSSGELVISLVLEAAYRDPSGSSQGVGNSSNVRVGKEDSQRHALAFKFKGPEYNQLFKKLRISIVPSSVHSDTEKEKHSTPFIKLVGLSQILVDESRPSLASHAESSEASQPLATHPEPSESRSFNSDSDQVLSSLELWSSSGFFPSLKHSHTTHSSHYFVQSLPCYKVTPVHRTTEVQKVQLKASRPVKSVVFTKSTKVQKDRKLRTKPHTSKFQWSKALDTELINQNPQAAEINKLYFVPLTQTTKCSCSPLLDLSVDLHSEGKYSETLRSVHRKYCKRTGGGKVTPRFSSCCLRNPNPRSRFENLQYISPGRKKSNSKMRNILNYCLGWTGGQKPCENCKGGVSPTLDSSNIKRNEICTPHPPTDGNSIASLFPGSRNSPVPLPTALSLSNEWRHSSAPCMQTERGTWSPALSHSDAKCSNSHSPCSNIKVVQLPKEMNMLKNIGMEKMDFGALQMAGGGLAPRKHSVCPCGTMSQCGLFPNGDISELVKEKARGSPNINPRANMTEFSRVNSHAGIFNTQEDCCASCHFSPMCYFHDPEEVARNHFTKVQSFFENGCPKNLRENVVERNKAQKRGERKNVSFHIGPSYSQMTGTHNASLSNYGYQAPVYHSECSGCSCCQNKEHLDLKHQVLKNCLNRESVFLVDPGKGTRSQCKCSQEIPLFCVDQTDMYKGNRCDFHENRI</sequence>
<feature type="compositionally biased region" description="Low complexity" evidence="1">
    <location>
        <begin position="371"/>
        <end position="382"/>
    </location>
</feature>
<evidence type="ECO:0000313" key="2">
    <source>
        <dbReference type="EMBL" id="CAI5778036.1"/>
    </source>
</evidence>
<keyword evidence="3" id="KW-1185">Reference proteome</keyword>
<dbReference type="Proteomes" id="UP001178461">
    <property type="component" value="Chromosome 6"/>
</dbReference>
<evidence type="ECO:0000313" key="3">
    <source>
        <dbReference type="Proteomes" id="UP001178461"/>
    </source>
</evidence>
<accession>A0AA35KIA8</accession>
<name>A0AA35KIA8_9SAUR</name>
<reference evidence="2" key="1">
    <citation type="submission" date="2022-12" db="EMBL/GenBank/DDBJ databases">
        <authorList>
            <person name="Alioto T."/>
            <person name="Alioto T."/>
            <person name="Gomez Garrido J."/>
        </authorList>
    </citation>
    <scope>NUCLEOTIDE SEQUENCE</scope>
</reference>
<dbReference type="EMBL" id="OX395131">
    <property type="protein sequence ID" value="CAI5778036.1"/>
    <property type="molecule type" value="Genomic_DNA"/>
</dbReference>
<feature type="region of interest" description="Disordered" evidence="1">
    <location>
        <begin position="369"/>
        <end position="399"/>
    </location>
</feature>
<protein>
    <submittedName>
        <fullName evidence="2">Uncharacterized protein</fullName>
    </submittedName>
</protein>
<organism evidence="2 3">
    <name type="scientific">Podarcis lilfordi</name>
    <name type="common">Lilford's wall lizard</name>
    <dbReference type="NCBI Taxonomy" id="74358"/>
    <lineage>
        <taxon>Eukaryota</taxon>
        <taxon>Metazoa</taxon>
        <taxon>Chordata</taxon>
        <taxon>Craniata</taxon>
        <taxon>Vertebrata</taxon>
        <taxon>Euteleostomi</taxon>
        <taxon>Lepidosauria</taxon>
        <taxon>Squamata</taxon>
        <taxon>Bifurcata</taxon>
        <taxon>Unidentata</taxon>
        <taxon>Episquamata</taxon>
        <taxon>Laterata</taxon>
        <taxon>Lacertibaenia</taxon>
        <taxon>Lacertidae</taxon>
        <taxon>Podarcis</taxon>
    </lineage>
</organism>
<proteinExistence type="predicted"/>
<evidence type="ECO:0000256" key="1">
    <source>
        <dbReference type="SAM" id="MobiDB-lite"/>
    </source>
</evidence>
<dbReference type="AlphaFoldDB" id="A0AA35KIA8"/>
<gene>
    <name evidence="2" type="ORF">PODLI_1B035687</name>
</gene>